<feature type="compositionally biased region" description="Polar residues" evidence="2">
    <location>
        <begin position="3602"/>
        <end position="3625"/>
    </location>
</feature>
<evidence type="ECO:0000256" key="2">
    <source>
        <dbReference type="SAM" id="MobiDB-lite"/>
    </source>
</evidence>
<feature type="compositionally biased region" description="Polar residues" evidence="2">
    <location>
        <begin position="3570"/>
        <end position="3593"/>
    </location>
</feature>
<feature type="compositionally biased region" description="Polar residues" evidence="2">
    <location>
        <begin position="1973"/>
        <end position="1996"/>
    </location>
</feature>
<feature type="compositionally biased region" description="Acidic residues" evidence="2">
    <location>
        <begin position="3766"/>
        <end position="3779"/>
    </location>
</feature>
<evidence type="ECO:0000313" key="3">
    <source>
        <dbReference type="EMBL" id="UTO56317.1"/>
    </source>
</evidence>
<dbReference type="PROSITE" id="PS50088">
    <property type="entry name" value="ANK_REPEAT"/>
    <property type="match status" value="1"/>
</dbReference>
<feature type="compositionally biased region" description="Polar residues" evidence="2">
    <location>
        <begin position="3281"/>
        <end position="3292"/>
    </location>
</feature>
<feature type="region of interest" description="Disordered" evidence="2">
    <location>
        <begin position="1365"/>
        <end position="1406"/>
    </location>
</feature>
<feature type="compositionally biased region" description="Polar residues" evidence="2">
    <location>
        <begin position="1377"/>
        <end position="1404"/>
    </location>
</feature>
<accession>A0ABY5EYA8</accession>
<keyword evidence="4" id="KW-1185">Reference proteome</keyword>
<dbReference type="Proteomes" id="UP001059985">
    <property type="component" value="Chromosome"/>
</dbReference>
<feature type="repeat" description="ANK" evidence="1">
    <location>
        <begin position="2882"/>
        <end position="2914"/>
    </location>
</feature>
<feature type="compositionally biased region" description="Acidic residues" evidence="2">
    <location>
        <begin position="3319"/>
        <end position="3332"/>
    </location>
</feature>
<feature type="region of interest" description="Disordered" evidence="2">
    <location>
        <begin position="1961"/>
        <end position="2001"/>
    </location>
</feature>
<feature type="region of interest" description="Disordered" evidence="2">
    <location>
        <begin position="1673"/>
        <end position="1705"/>
    </location>
</feature>
<dbReference type="EMBL" id="CP089285">
    <property type="protein sequence ID" value="UTO56317.1"/>
    <property type="molecule type" value="Genomic_DNA"/>
</dbReference>
<feature type="compositionally biased region" description="Polar residues" evidence="2">
    <location>
        <begin position="3728"/>
        <end position="3739"/>
    </location>
</feature>
<evidence type="ECO:0008006" key="5">
    <source>
        <dbReference type="Google" id="ProtNLM"/>
    </source>
</evidence>
<protein>
    <recommendedName>
        <fullName evidence="5">Ankyrin repeat protein</fullName>
    </recommendedName>
</protein>
<feature type="region of interest" description="Disordered" evidence="2">
    <location>
        <begin position="1238"/>
        <end position="1275"/>
    </location>
</feature>
<feature type="compositionally biased region" description="Polar residues" evidence="2">
    <location>
        <begin position="3689"/>
        <end position="3700"/>
    </location>
</feature>
<dbReference type="SMART" id="SM00248">
    <property type="entry name" value="ANK"/>
    <property type="match status" value="8"/>
</dbReference>
<feature type="compositionally biased region" description="Low complexity" evidence="2">
    <location>
        <begin position="3755"/>
        <end position="3765"/>
    </location>
</feature>
<feature type="region of interest" description="Disordered" evidence="2">
    <location>
        <begin position="3184"/>
        <end position="3337"/>
    </location>
</feature>
<organism evidence="3 4">
    <name type="scientific">Neoehrlichia mikurensis</name>
    <dbReference type="NCBI Taxonomy" id="89586"/>
    <lineage>
        <taxon>Bacteria</taxon>
        <taxon>Pseudomonadati</taxon>
        <taxon>Pseudomonadota</taxon>
        <taxon>Alphaproteobacteria</taxon>
        <taxon>Rickettsiales</taxon>
        <taxon>Anaplasmataceae</taxon>
        <taxon>Candidatus Neoehrlichia</taxon>
    </lineage>
</organism>
<name>A0ABY5EYA8_9RICK</name>
<proteinExistence type="predicted"/>
<evidence type="ECO:0000256" key="1">
    <source>
        <dbReference type="PROSITE-ProRule" id="PRU00023"/>
    </source>
</evidence>
<gene>
    <name evidence="3" type="ORF">LUA81_04410</name>
</gene>
<dbReference type="InterPro" id="IPR002110">
    <property type="entry name" value="Ankyrin_rpt"/>
</dbReference>
<feature type="compositionally biased region" description="Low complexity" evidence="2">
    <location>
        <begin position="3308"/>
        <end position="3318"/>
    </location>
</feature>
<reference evidence="3 4" key="1">
    <citation type="journal article" date="2022" name="Microorganisms">
        <title>Assembly and Comparison of Ca. Neoehrlichia mikurensis Genomes.</title>
        <authorList>
            <person name="Azagi T."/>
            <person name="Dirks R.P."/>
            <person name="Yebra-Pimentel E.S."/>
            <person name="Schaap P.J."/>
            <person name="Koehorst J.J."/>
            <person name="Esser H.J."/>
            <person name="Sprong H."/>
        </authorList>
    </citation>
    <scope>NUCLEOTIDE SEQUENCE [LARGE SCALE GENOMIC DNA]</scope>
    <source>
        <strain evidence="3">18-2804</strain>
    </source>
</reference>
<feature type="compositionally biased region" description="Polar residues" evidence="2">
    <location>
        <begin position="3254"/>
        <end position="3272"/>
    </location>
</feature>
<feature type="compositionally biased region" description="Polar residues" evidence="2">
    <location>
        <begin position="1683"/>
        <end position="1692"/>
    </location>
</feature>
<sequence>MTNQFLNELHEAIRKNDAEGVDNFFKNASNEEKSIALFSPIDNVSLLNYVIFHNYDVKIFSTLVQLYDNLDSAHYEGEFPILFSVLFCDIKYLKILDHPEISQKLTWDVIYEDKKNYENVLNRSNLLSMTSNIVTDNDADEVINALDILYKHNPSIITYVNSEQNSLFANVFACKNKKVMQWYLNKINTCVNSQYEFNLLLSGIGILIQDAIIANELVLNLEEILGIIDKKYHEDILLAKSDDRRDISVLSVAIAKNDFSFLKAIDVCDSKEIQNEIIVSLIKYNAIDKFKCYDHPFAKSIDKNIQDFFKENCSDCVDDRYRVLFTDDTLNKNNYLFEKNFTEENISREALLYYLSLNKDYKKIRELLDHSSIWYDDYLKDLIIQGDVAFFQEVIGQDYSFSEEDLLLFVKSYPEFLLHIMCNIARKKAQDCLSPQEEVYLPMIKKLLNVCDDIPVLENMMTCNSKDVKEFISYGSNVFKDIFDSRLNEIDNVACQIVSQGDENIFKALIDYNINLIYADNLVNLALDAGHIKLAQYIISLHKDNINNILKDLPLDSSVSYENCLSSQQYHCLMKSLFVLASCEGNEALKKLTKDFSLNKVLSSKDINKLSQYAKSNSKTMKQKLKMLNAKIDNVVHSLDEIQDNQSVETLDEIQDNQSVETLDEIQDNQSVETLDEVQGNNQSVKAFQELMKKFHASNNQYKEFSNPCDMSVQEFKDICKKKFRNVNEYLKCNEDGWNIFTHIAANGSGIHLQALQKLYKSSNSHNLLLNNQSRLGSTFQCAIMANNNSVMEYMLSMHDHKFTKDGEMKNNILHTTLLSQKYNLFIEIVKIYDELSSKNSQHRLNIFSASSKQKNINNFIDALLANNIYNDSPLTLLIDSKEYALSSYLFSYFKKLDTKNLMKILLNDHFVDKVINSKDRYFINQLFALQELHNKSSENKKIDLLGKLELFIKLFKEDDKTFHSIISQIERYEGKDSEKYQNLLLKFSIELAKENSHDSFFQRYISKLDDQHLLKLAQECIKTDNIRILKSIHIVSKKKFNFMCQNIRLRTLIENNSINCINFLAEYDFSEVAKRLNAEIINDTINACQIDIIESDTIDVDALIKNKQSRVLEFLIRKGLSISDLQLIRMAEAKMDSACIAALKNKNLSKDTLLYDLALSNNFKFIKNAINYNNDLLTKHDYSNISRKELLKKLKKINPKVVLKQGNTLSQFAMYNKLDTSILKLLHDCENEHEFLNSQDEHNSVDANKAGGRPETSAVDAKSKEGEASAVDANKAGGRPETFAVYSTINKHTTSKKNNSYDKFDGNIPINLNAVMESGGTPQKDMSSNDDFNVYDIIHYNPFAILKKSDNSFNTSNVAYEFTRQEGSAQREDNPVTDSTRQGSAQIEDNPATGSTKQGSAQIEDNPASMKHPVIKYSELLYNRLGSYAAELSSEQFNNAMDISERFMRLRRAETYNKEKFNLIFSEIDQKMIFLNKSLKILKSPEILRILNNFIVECLTSDKFKSPTIMDMILEAKDYDLYSNCRLKYMYSSKQEVPAQDKDNPATDSTKQGSARILLLDRFNNKVRPYVAELSREKLDNMAYILKLVMNLMEVETYNKEKFNLIFSEIHQKMISFNKDPEFSRVLNNFIAECLISHEFKSPTIVDMILEAKDYDLYSNCRLKYMYSSKQEVPAQDKDNPATDSTKQGSAQDKDNPATDSTKQGSARNLLLDRFNNKLRPYVAELSREQFNNAMGILKLVMSLREVETYNKEKFNLIFSKIDQKMISFNKDPEVSRILGNFIIECLMSHKFKSPTIRDMILEAKDYDLYSNCRLKYMYSSKQEGSAQREDNHATGSTKQGFAQREDNHVVDLLRNNFMRYVEKLSYEQFSNAMDILEIVMSLREVETYNKEKFNLIFSKINQKMISFNKDPEVSRILNKFIVRFLISDEFKSPTIRDMILEAKDYDLYNSNRRFMYSSKQEVPAQDKDNPATDSTKQGSAQIEDNHATGSTKQGFAQREDNPAVDLLRNNFMRYVEKLSYEQFNNAIDILEIVMSLREVETYNKEKFNLIFSKIDQKMISFNKDPEVSRILNKFIVKFLTSDEFKSPTIRDMILKAKDYDLYNRYKDDPATGSTKQGSARILLLDRFGNKLSPYVAELSREKLKNVDDILKLVMSLREVETYNKEKFNLIFSEIDQKMISFNKDPEVSRILDNFIAECLMSHEFKSPTIMVKANKRDMQESALNNNKLRSIAGLSPEQRHSAMIISGLNNKLYPYIAGLSPEQRHSAMIISDRVMSLREVETYNKEKFNLIFSEIDQKMISFNKSPEILRVFNNFIAECLISDEFKSPTIIEMIVKAKDYDLYSNCVKYGVFDKDLKYMANLCSSHLLRDNEGNYECIKLLAGLQKNPVSNVKAMDYVKKDQLQKLKMTDIIYNIFNSSDNENIVRVLQIINEENLSNDLNKLSKEERIKFFASIIENSLFKGEKDRFKSRKYIYNILMDNYVKDPIECNMILNYVFKNCKNISYRDALLHDLLFSFKFNHIYDSSDDLYTSKDELIIFKLLNEFDDGSINVKKLLRECEDNYQILERKVIFRNREYISIIDYLMRGNQMDCLSNIKDILNCEKINPSIVNTMLVYLANNFADYKEYSNIIYEIFYSSLERHPISTEKFKCTATSSVLSLCDIVNSIESDDKNIQKLKELVTIKYSHEIGIEEYIVKNIFNLDNLLMLDNKKILNSTKIFDAIFMEIIFAQRKTGLDVLTEIMRNNDYEIIARSLLATDQNGNNGLQILFNKMVLEGSSGPQVLEILNNIFDIIIKHLDEDLLNKILYQHKNNYGENAIEVLAKVPGCDRIFSSLEKYLTPDTISKECNLGTIFVNASSCNDKLQSYILRNYYFSLHEYKGADALHNAIMSGNIQCVINVLNSGLNINNNNYYSDSGPVYKLLKNMNENPVYQDQKYFDILRLLISRGALINYDQQLLDDILNDMKNITIKNSIKKSLNIENKEVNNLLDFIFLCRSDYHSIKVGVIDVVQKNIKIKNHDKSVCKTDFCGTTVDTSITDGKFIPTRALRDKVFKDNNLNIIKFDFNEGINKGYIHKIGNIRKYIVTDGIVNLKLLWQPKNANVQKIKVIIRKDGTISIDEKYLNNCGLKGEKLNFDNCRVYIGNLSLKEALRNGKWHIHGKDGIDQLKQCSVVGDDQSLSSEDAMYDQFPPSMLPIPRFTGDDQFPPSILPNAGAGTESNDAELPEADANAQSLSSEVASSNKSPAVVLSETDASTKPNDAGAQSLSSEVASDDKSLTVVLSETDASTKPNDAGLPEAGANAQPILRSVSNKSESSLSDESDSSLSDESDFLSHSDEELTGISKYEHKLKRHDRYKFKKEIGDLSDLHASSVLPKADASTKPNDAGLPDANAQSLSSEVASSQLKLGLSSYISDLSNSEDESANLSASRAVHSDGVLDGVLDGVFASVQSKHRLKTKLKLKRLKLKRHDRSDLHASRSNKSYLLKLNDEFTRIFKSKNIGIQSNDAELPEADANAQSLSSEVASDYKSPTVVLSNADASTKPNDAGLPDANAQSLSSEVASDDKSLTVVLSETDASTKPNDAGAQSLSSEVASDDKSLTVVLSETDASTKPNDAGAQSLSSEVASDDQFPPSMLPIPRFTGDDQFPPSILPNAGAGTESNDAELPEADANAQSLSSEVASDDKSLTVVLSETDASTKPNDAELPEADANAQSLSSEVASDDKSLTVVLSNADASTKPNDAGLPEAGANAQPILRSVSNKSESSLSDESDSSLSDESDFLSHSDEELTGISKYEHKLKDMIDISLKKK</sequence>
<feature type="region of interest" description="Disordered" evidence="2">
    <location>
        <begin position="3538"/>
        <end position="3794"/>
    </location>
</feature>
<evidence type="ECO:0000313" key="4">
    <source>
        <dbReference type="Proteomes" id="UP001059985"/>
    </source>
</evidence>
<keyword evidence="1" id="KW-0040">ANK repeat</keyword>
<dbReference type="RefSeq" id="WP_254841936.1">
    <property type="nucleotide sequence ID" value="NZ_CP089285.1"/>
</dbReference>
<feature type="compositionally biased region" description="Polar residues" evidence="2">
    <location>
        <begin position="3232"/>
        <end position="3246"/>
    </location>
</feature>